<dbReference type="PANTHER" id="PTHR33146">
    <property type="entry name" value="ENDONUCLEASE 4"/>
    <property type="match status" value="1"/>
</dbReference>
<sequence length="295" mass="32398">MARLSLALLLLIAAASAAPALGWWCQGHMLTAMVAQRNISAAAMKQVGPLIAALAPEYPDSPEYITSACWADDLKSRGDHSNEAWHFINLPFVRDPMYSALDSVHNESSVGWAIQQMRSILGNSEAAQEDKARALRFLIHFVGDSHQPCHAATMYKQNQFNPPEGDRGCNLYKISGTPNQTNTTNLHFFLDGGAGQWEAMVPRPLAANSSKYLEAWTDTITAAYPMSTFAKQLAVTDVFEWLGETYYHATTFAYTTPEGQPLEDAFVMTARKLCQAQVALGGYRLAQEINAIFGS</sequence>
<dbReference type="PANTHER" id="PTHR33146:SF10">
    <property type="entry name" value="STRAND-SPECIFIC NUCLEASE, PUTATIVE-RELATED"/>
    <property type="match status" value="1"/>
</dbReference>
<dbReference type="CDD" id="cd11010">
    <property type="entry name" value="S1-P1_nuclease"/>
    <property type="match status" value="1"/>
</dbReference>
<dbReference type="AlphaFoldDB" id="A0A7S1CI73"/>
<keyword evidence="6" id="KW-1015">Disulfide bond</keyword>
<dbReference type="Gene3D" id="1.10.575.10">
    <property type="entry name" value="P1 Nuclease"/>
    <property type="match status" value="1"/>
</dbReference>
<protein>
    <recommendedName>
        <fullName evidence="10">Aspergillus nuclease S(1)</fullName>
    </recommendedName>
</protein>
<evidence type="ECO:0000256" key="7">
    <source>
        <dbReference type="ARBA" id="ARBA00023180"/>
    </source>
</evidence>
<dbReference type="InterPro" id="IPR008947">
    <property type="entry name" value="PLipase_C/P1_nuclease_dom_sf"/>
</dbReference>
<accession>A0A7S1CI73</accession>
<evidence type="ECO:0000256" key="6">
    <source>
        <dbReference type="ARBA" id="ARBA00023157"/>
    </source>
</evidence>
<dbReference type="EMBL" id="HBFS01019626">
    <property type="protein sequence ID" value="CAD8919899.1"/>
    <property type="molecule type" value="Transcribed_RNA"/>
</dbReference>
<feature type="chain" id="PRO_5031325841" description="Aspergillus nuclease S(1)" evidence="8">
    <location>
        <begin position="18"/>
        <end position="295"/>
    </location>
</feature>
<evidence type="ECO:0000256" key="2">
    <source>
        <dbReference type="ARBA" id="ARBA00022722"/>
    </source>
</evidence>
<evidence type="ECO:0000256" key="5">
    <source>
        <dbReference type="ARBA" id="ARBA00022801"/>
    </source>
</evidence>
<keyword evidence="8" id="KW-0732">Signal</keyword>
<reference evidence="9" key="1">
    <citation type="submission" date="2021-01" db="EMBL/GenBank/DDBJ databases">
        <authorList>
            <person name="Corre E."/>
            <person name="Pelletier E."/>
            <person name="Niang G."/>
            <person name="Scheremetjew M."/>
            <person name="Finn R."/>
            <person name="Kale V."/>
            <person name="Holt S."/>
            <person name="Cochrane G."/>
            <person name="Meng A."/>
            <person name="Brown T."/>
            <person name="Cohen L."/>
        </authorList>
    </citation>
    <scope>NUCLEOTIDE SEQUENCE</scope>
    <source>
        <strain evidence="9">Ms1</strain>
    </source>
</reference>
<name>A0A7S1CI73_9STRA</name>
<keyword evidence="2" id="KW-0540">Nuclease</keyword>
<evidence type="ECO:0000256" key="4">
    <source>
        <dbReference type="ARBA" id="ARBA00022759"/>
    </source>
</evidence>
<gene>
    <name evidence="9" type="ORF">BSP0115_LOCUS13161</name>
</gene>
<evidence type="ECO:0000256" key="3">
    <source>
        <dbReference type="ARBA" id="ARBA00022723"/>
    </source>
</evidence>
<proteinExistence type="inferred from homology"/>
<dbReference type="GO" id="GO:0046872">
    <property type="term" value="F:metal ion binding"/>
    <property type="evidence" value="ECO:0007669"/>
    <property type="project" value="UniProtKB-KW"/>
</dbReference>
<evidence type="ECO:0000256" key="1">
    <source>
        <dbReference type="ARBA" id="ARBA00009547"/>
    </source>
</evidence>
<dbReference type="SUPFAM" id="SSF48537">
    <property type="entry name" value="Phospholipase C/P1 nuclease"/>
    <property type="match status" value="1"/>
</dbReference>
<dbReference type="Pfam" id="PF02265">
    <property type="entry name" value="S1-P1_nuclease"/>
    <property type="match status" value="1"/>
</dbReference>
<dbReference type="GO" id="GO:0006308">
    <property type="term" value="P:DNA catabolic process"/>
    <property type="evidence" value="ECO:0007669"/>
    <property type="project" value="InterPro"/>
</dbReference>
<evidence type="ECO:0000313" key="9">
    <source>
        <dbReference type="EMBL" id="CAD8919899.1"/>
    </source>
</evidence>
<evidence type="ECO:0000256" key="8">
    <source>
        <dbReference type="SAM" id="SignalP"/>
    </source>
</evidence>
<dbReference type="GO" id="GO:0016788">
    <property type="term" value="F:hydrolase activity, acting on ester bonds"/>
    <property type="evidence" value="ECO:0007669"/>
    <property type="project" value="InterPro"/>
</dbReference>
<evidence type="ECO:0008006" key="10">
    <source>
        <dbReference type="Google" id="ProtNLM"/>
    </source>
</evidence>
<keyword evidence="3" id="KW-0479">Metal-binding</keyword>
<keyword evidence="5" id="KW-0378">Hydrolase</keyword>
<keyword evidence="7" id="KW-0325">Glycoprotein</keyword>
<keyword evidence="4" id="KW-0255">Endonuclease</keyword>
<dbReference type="GO" id="GO:0003676">
    <property type="term" value="F:nucleic acid binding"/>
    <property type="evidence" value="ECO:0007669"/>
    <property type="project" value="InterPro"/>
</dbReference>
<organism evidence="9">
    <name type="scientific">Bicosoecida sp. CB-2014</name>
    <dbReference type="NCBI Taxonomy" id="1486930"/>
    <lineage>
        <taxon>Eukaryota</taxon>
        <taxon>Sar</taxon>
        <taxon>Stramenopiles</taxon>
        <taxon>Bigyra</taxon>
        <taxon>Opalozoa</taxon>
        <taxon>Bicosoecida</taxon>
    </lineage>
</organism>
<comment type="similarity">
    <text evidence="1">Belongs to the nuclease type I family.</text>
</comment>
<feature type="signal peptide" evidence="8">
    <location>
        <begin position="1"/>
        <end position="17"/>
    </location>
</feature>
<dbReference type="GO" id="GO:0004519">
    <property type="term" value="F:endonuclease activity"/>
    <property type="evidence" value="ECO:0007669"/>
    <property type="project" value="UniProtKB-KW"/>
</dbReference>
<dbReference type="InterPro" id="IPR003154">
    <property type="entry name" value="S1/P1nuclease"/>
</dbReference>